<gene>
    <name evidence="3" type="primary">ORF47</name>
</gene>
<dbReference type="SUPFAM" id="SSF56112">
    <property type="entry name" value="Protein kinase-like (PK-like)"/>
    <property type="match status" value="1"/>
</dbReference>
<dbReference type="EMBL" id="KP771890">
    <property type="protein sequence ID" value="AKG56189.1"/>
    <property type="molecule type" value="Genomic_DNA"/>
</dbReference>
<name>A0A0F7CV38_HHV3</name>
<protein>
    <submittedName>
        <fullName evidence="3">ORF47</fullName>
    </submittedName>
</protein>
<organism evidence="3">
    <name type="scientific">Human herpesvirus 3</name>
    <name type="common">HHV-3</name>
    <name type="synonym">Varicella-zoster virus</name>
    <dbReference type="NCBI Taxonomy" id="10335"/>
    <lineage>
        <taxon>Viruses</taxon>
        <taxon>Duplodnaviria</taxon>
        <taxon>Heunggongvirae</taxon>
        <taxon>Peploviricota</taxon>
        <taxon>Herviviricetes</taxon>
        <taxon>Herpesvirales</taxon>
        <taxon>Orthoherpesviridae</taxon>
        <taxon>Alphaherpesvirinae</taxon>
        <taxon>Varicellovirus</taxon>
        <taxon>Varicellovirus humanalpha3</taxon>
    </lineage>
</organism>
<evidence type="ECO:0000313" key="5">
    <source>
        <dbReference type="EMBL" id="QCA45885.1"/>
    </source>
</evidence>
<dbReference type="GO" id="GO:0005524">
    <property type="term" value="F:ATP binding"/>
    <property type="evidence" value="ECO:0007669"/>
    <property type="project" value="InterPro"/>
</dbReference>
<feature type="region of interest" description="Disordered" evidence="1">
    <location>
        <begin position="1"/>
        <end position="63"/>
    </location>
</feature>
<reference evidence="4" key="2">
    <citation type="submission" date="2018-08" db="EMBL/GenBank/DDBJ databases">
        <title>Analysis of the reiteration regions (R1 to R5) of varicella-zoster virus.</title>
        <authorList>
            <person name="Depledge D.P."/>
            <person name="Jensen N.J."/>
            <person name="Breuer J."/>
            <person name="Schmid S."/>
        </authorList>
    </citation>
    <scope>NUCLEOTIDE SEQUENCE</scope>
    <source>
        <strain evidence="4">KPZ12-135</strain>
        <strain evidence="5">KPZ13-169</strain>
    </source>
</reference>
<evidence type="ECO:0000256" key="1">
    <source>
        <dbReference type="SAM" id="MobiDB-lite"/>
    </source>
</evidence>
<evidence type="ECO:0000313" key="4">
    <source>
        <dbReference type="EMBL" id="QCA42965.1"/>
    </source>
</evidence>
<dbReference type="SMART" id="SM00220">
    <property type="entry name" value="S_TKc"/>
    <property type="match status" value="1"/>
</dbReference>
<dbReference type="InterPro" id="IPR000719">
    <property type="entry name" value="Prot_kinase_dom"/>
</dbReference>
<feature type="domain" description="Protein kinase" evidence="2">
    <location>
        <begin position="132"/>
        <end position="458"/>
    </location>
</feature>
<dbReference type="InterPro" id="IPR008271">
    <property type="entry name" value="Ser/Thr_kinase_AS"/>
</dbReference>
<dbReference type="PROSITE" id="PS00108">
    <property type="entry name" value="PROTEIN_KINASE_ST"/>
    <property type="match status" value="1"/>
</dbReference>
<dbReference type="EMBL" id="MH709312">
    <property type="protein sequence ID" value="QCA42965.1"/>
    <property type="molecule type" value="Genomic_DNA"/>
</dbReference>
<evidence type="ECO:0000313" key="3">
    <source>
        <dbReference type="EMBL" id="AKG56189.1"/>
    </source>
</evidence>
<organismHost>
    <name type="scientific">Homo sapiens</name>
    <name type="common">Human</name>
    <dbReference type="NCBI Taxonomy" id="9606"/>
</organismHost>
<dbReference type="EMBL" id="MH709352">
    <property type="protein sequence ID" value="QCA45885.1"/>
    <property type="molecule type" value="Genomic_DNA"/>
</dbReference>
<accession>A0A0F7CV38</accession>
<reference evidence="3" key="1">
    <citation type="journal article" date="2015" name="J. Virol.">
        <title>Recombination of Globally Circulating Varicella-Zoster Virus.</title>
        <authorList>
            <person name="Norberg P."/>
            <person name="Depledge D.P."/>
            <person name="Kundu S."/>
            <person name="Atkinson C."/>
            <person name="Brown J."/>
            <person name="Haque T."/>
            <person name="Hussaini Y."/>
            <person name="MacMahon E."/>
            <person name="Molyneaux P."/>
            <person name="Papaevangelou V."/>
            <person name="Sengupta N."/>
            <person name="Koay E.S."/>
            <person name="Tang J.W."/>
            <person name="Underhill G.S."/>
            <person name="Grahn A."/>
            <person name="Studahl M."/>
            <person name="Breuer J."/>
            <person name="Bergstrom T."/>
        </authorList>
    </citation>
    <scope>NUCLEOTIDE SEQUENCE</scope>
    <source>
        <strain evidence="3">Cli/UK/CSF/3009/2011</strain>
    </source>
</reference>
<proteinExistence type="predicted"/>
<evidence type="ECO:0000259" key="2">
    <source>
        <dbReference type="PROSITE" id="PS50011"/>
    </source>
</evidence>
<dbReference type="GO" id="GO:0004672">
    <property type="term" value="F:protein kinase activity"/>
    <property type="evidence" value="ECO:0007669"/>
    <property type="project" value="InterPro"/>
</dbReference>
<dbReference type="Gene3D" id="1.10.510.10">
    <property type="entry name" value="Transferase(Phosphotransferase) domain 1"/>
    <property type="match status" value="1"/>
</dbReference>
<dbReference type="PROSITE" id="PS50011">
    <property type="entry name" value="PROTEIN_KINASE_DOM"/>
    <property type="match status" value="1"/>
</dbReference>
<dbReference type="InterPro" id="IPR011009">
    <property type="entry name" value="Kinase-like_dom_sf"/>
</dbReference>
<sequence length="510" mass="57370">MDADDTPPNLQISPTAGPLRSHHNTDGHEPNATAADQQERESTNPTHGCVNHPWANPSTATCMESPERSQQTSLFLLKHGLTRDPIHQRERVDVFPQFNKPPWVFRISKLSRLIVPIFTLNEQLCFSKLQIRDRPRFAGRGTYGRVHIYPSSKIAVKTMDSRVFNRELINAILASEGSIRAGERLGISSIVCLLGFSLQTKQLLFPAYDMDMDEYIVRLSRRLTIPDHIDRKIAHVFLDLAQALTFLNRTCGLTHLDVKCGNIFLNVDNFASLEITTAVIGDYSLVTLNTYSLCTRAIFEVGNPSRPEHVLRVPRDASQMSFRLVLSHGTNQPPEILLDYINGTGLTKYTGTLPQRVGLAIDLYALGQALLEVILLGRLPGQLPISVHRTPHYHYYGHKLSPDLALDTLAYRCVLAPYILPSDIPGDLNYNPFIHAGELNTRISRNSLRRIFQCHAVRYGVTHSKLFEGIRIPASLYPATVVTSLLCHDNSEIRSDHPLLWHDRDWIGST</sequence>